<gene>
    <name evidence="1" type="ORF">LCGC14_3116320</name>
</gene>
<evidence type="ECO:0008006" key="2">
    <source>
        <dbReference type="Google" id="ProtNLM"/>
    </source>
</evidence>
<feature type="non-terminal residue" evidence="1">
    <location>
        <position position="51"/>
    </location>
</feature>
<organism evidence="1">
    <name type="scientific">marine sediment metagenome</name>
    <dbReference type="NCBI Taxonomy" id="412755"/>
    <lineage>
        <taxon>unclassified sequences</taxon>
        <taxon>metagenomes</taxon>
        <taxon>ecological metagenomes</taxon>
    </lineage>
</organism>
<dbReference type="EMBL" id="LAZR01067575">
    <property type="protein sequence ID" value="KKK51303.1"/>
    <property type="molecule type" value="Genomic_DNA"/>
</dbReference>
<sequence>MSKDTMQLQDVELKFTYSHPTGKEVIIKGNINDNGYWQQWGASKEELGENI</sequence>
<comment type="caution">
    <text evidence="1">The sequence shown here is derived from an EMBL/GenBank/DDBJ whole genome shotgun (WGS) entry which is preliminary data.</text>
</comment>
<accession>A0A0F8W3X9</accession>
<evidence type="ECO:0000313" key="1">
    <source>
        <dbReference type="EMBL" id="KKK51303.1"/>
    </source>
</evidence>
<protein>
    <recommendedName>
        <fullName evidence="2">CBM20 domain-containing protein</fullName>
    </recommendedName>
</protein>
<reference evidence="1" key="1">
    <citation type="journal article" date="2015" name="Nature">
        <title>Complex archaea that bridge the gap between prokaryotes and eukaryotes.</title>
        <authorList>
            <person name="Spang A."/>
            <person name="Saw J.H."/>
            <person name="Jorgensen S.L."/>
            <person name="Zaremba-Niedzwiedzka K."/>
            <person name="Martijn J."/>
            <person name="Lind A.E."/>
            <person name="van Eijk R."/>
            <person name="Schleper C."/>
            <person name="Guy L."/>
            <person name="Ettema T.J."/>
        </authorList>
    </citation>
    <scope>NUCLEOTIDE SEQUENCE</scope>
</reference>
<dbReference type="AlphaFoldDB" id="A0A0F8W3X9"/>
<name>A0A0F8W3X9_9ZZZZ</name>
<proteinExistence type="predicted"/>